<gene>
    <name evidence="1" type="ORF">Pla175_05430</name>
</gene>
<dbReference type="SUPFAM" id="SSF88713">
    <property type="entry name" value="Glycoside hydrolase/deacetylase"/>
    <property type="match status" value="1"/>
</dbReference>
<dbReference type="Gene3D" id="3.20.20.370">
    <property type="entry name" value="Glycoside hydrolase/deacetylase"/>
    <property type="match status" value="1"/>
</dbReference>
<name>A0A518D6T0_9BACT</name>
<dbReference type="NCBIfam" id="NF003814">
    <property type="entry name" value="PRK05406.1-3"/>
    <property type="match status" value="1"/>
</dbReference>
<dbReference type="Proteomes" id="UP000317429">
    <property type="component" value="Chromosome"/>
</dbReference>
<proteinExistence type="predicted"/>
<reference evidence="1 2" key="1">
    <citation type="submission" date="2019-02" db="EMBL/GenBank/DDBJ databases">
        <title>Deep-cultivation of Planctomycetes and their phenomic and genomic characterization uncovers novel biology.</title>
        <authorList>
            <person name="Wiegand S."/>
            <person name="Jogler M."/>
            <person name="Boedeker C."/>
            <person name="Pinto D."/>
            <person name="Vollmers J."/>
            <person name="Rivas-Marin E."/>
            <person name="Kohn T."/>
            <person name="Peeters S.H."/>
            <person name="Heuer A."/>
            <person name="Rast P."/>
            <person name="Oberbeckmann S."/>
            <person name="Bunk B."/>
            <person name="Jeske O."/>
            <person name="Meyerdierks A."/>
            <person name="Storesund J.E."/>
            <person name="Kallscheuer N."/>
            <person name="Luecker S."/>
            <person name="Lage O.M."/>
            <person name="Pohl T."/>
            <person name="Merkel B.J."/>
            <person name="Hornburger P."/>
            <person name="Mueller R.-W."/>
            <person name="Bruemmer F."/>
            <person name="Labrenz M."/>
            <person name="Spormann A.M."/>
            <person name="Op den Camp H."/>
            <person name="Overmann J."/>
            <person name="Amann R."/>
            <person name="Jetten M.S.M."/>
            <person name="Mascher T."/>
            <person name="Medema M.H."/>
            <person name="Devos D.P."/>
            <person name="Kaster A.-K."/>
            <person name="Ovreas L."/>
            <person name="Rohde M."/>
            <person name="Galperin M.Y."/>
            <person name="Jogler C."/>
        </authorList>
    </citation>
    <scope>NUCLEOTIDE SEQUENCE [LARGE SCALE GENOMIC DNA]</scope>
    <source>
        <strain evidence="1 2">Pla175</strain>
    </source>
</reference>
<evidence type="ECO:0000313" key="1">
    <source>
        <dbReference type="EMBL" id="QDU87187.1"/>
    </source>
</evidence>
<organism evidence="1 2">
    <name type="scientific">Pirellulimonas nuda</name>
    <dbReference type="NCBI Taxonomy" id="2528009"/>
    <lineage>
        <taxon>Bacteria</taxon>
        <taxon>Pseudomonadati</taxon>
        <taxon>Planctomycetota</taxon>
        <taxon>Planctomycetia</taxon>
        <taxon>Pirellulales</taxon>
        <taxon>Lacipirellulaceae</taxon>
        <taxon>Pirellulimonas</taxon>
    </lineage>
</organism>
<dbReference type="PANTHER" id="PTHR30292:SF0">
    <property type="entry name" value="5-OXOPROLINASE SUBUNIT A"/>
    <property type="match status" value="1"/>
</dbReference>
<dbReference type="AlphaFoldDB" id="A0A518D6T0"/>
<dbReference type="InterPro" id="IPR005501">
    <property type="entry name" value="LamB/YcsF/PxpA-like"/>
</dbReference>
<dbReference type="PANTHER" id="PTHR30292">
    <property type="entry name" value="UNCHARACTERIZED PROTEIN YBGL-RELATED"/>
    <property type="match status" value="1"/>
</dbReference>
<accession>A0A518D6T0</accession>
<protein>
    <submittedName>
        <fullName evidence="1">LamB/YcsF family protein</fullName>
    </submittedName>
</protein>
<evidence type="ECO:0000313" key="2">
    <source>
        <dbReference type="Proteomes" id="UP000317429"/>
    </source>
</evidence>
<dbReference type="CDD" id="cd10801">
    <property type="entry name" value="LamB_YcsF_like_1"/>
    <property type="match status" value="1"/>
</dbReference>
<sequence length="241" mass="24869">MPDAHPPLAIDLNADVGEGEADDARLIPLLSSASIACGGHAGDPASMRLALERCAAAGVSVGAHPGYEDRAHFGRRPLDLAPAEVEALVARQLNAFLEAADGAGVAPRHVKPHGALYNQAMRDPALAEAIVRAVAASGRPLSLFGLPGSTLQAAAAEAGLPFVREAFADRAYLADGTLAPRSTPGAVLTDPEQAVAQAQQIIAQNRADSICIHSDTPGAVKLAQRLRQAFRGPLDPPRGSR</sequence>
<dbReference type="KEGG" id="pnd:Pla175_05430"/>
<dbReference type="GO" id="GO:0005975">
    <property type="term" value="P:carbohydrate metabolic process"/>
    <property type="evidence" value="ECO:0007669"/>
    <property type="project" value="InterPro"/>
</dbReference>
<dbReference type="InterPro" id="IPR011330">
    <property type="entry name" value="Glyco_hydro/deAcase_b/a-brl"/>
</dbReference>
<dbReference type="EMBL" id="CP036291">
    <property type="protein sequence ID" value="QDU87187.1"/>
    <property type="molecule type" value="Genomic_DNA"/>
</dbReference>
<keyword evidence="2" id="KW-1185">Reference proteome</keyword>
<dbReference type="RefSeq" id="WP_145281098.1">
    <property type="nucleotide sequence ID" value="NZ_CP036291.1"/>
</dbReference>
<dbReference type="Pfam" id="PF03746">
    <property type="entry name" value="LamB_YcsF"/>
    <property type="match status" value="1"/>
</dbReference>
<dbReference type="OrthoDB" id="9773478at2"/>